<evidence type="ECO:0000259" key="5">
    <source>
        <dbReference type="PROSITE" id="PS51898"/>
    </source>
</evidence>
<dbReference type="InterPro" id="IPR013762">
    <property type="entry name" value="Integrase-like_cat_sf"/>
</dbReference>
<dbReference type="PANTHER" id="PTHR30629:SF2">
    <property type="entry name" value="PROPHAGE INTEGRASE INTS-RELATED"/>
    <property type="match status" value="1"/>
</dbReference>
<evidence type="ECO:0000256" key="3">
    <source>
        <dbReference type="ARBA" id="ARBA00023125"/>
    </source>
</evidence>
<comment type="similarity">
    <text evidence="1">Belongs to the 'phage' integrase family.</text>
</comment>
<dbReference type="Pfam" id="PF13356">
    <property type="entry name" value="Arm-DNA-bind_3"/>
    <property type="match status" value="1"/>
</dbReference>
<reference evidence="6 7" key="1">
    <citation type="submission" date="2023-11" db="EMBL/GenBank/DDBJ databases">
        <title>Paucibacter sp. nov., isolated from fresh soil in Korea.</title>
        <authorList>
            <person name="Le N.T.T."/>
        </authorList>
    </citation>
    <scope>NUCLEOTIDE SEQUENCE [LARGE SCALE GENOMIC DNA]</scope>
    <source>
        <strain evidence="6 7">R3-3</strain>
    </source>
</reference>
<dbReference type="InterPro" id="IPR038488">
    <property type="entry name" value="Integrase_DNA-bd_sf"/>
</dbReference>
<proteinExistence type="inferred from homology"/>
<dbReference type="InterPro" id="IPR010998">
    <property type="entry name" value="Integrase_recombinase_N"/>
</dbReference>
<dbReference type="Gene3D" id="1.10.150.130">
    <property type="match status" value="1"/>
</dbReference>
<evidence type="ECO:0000313" key="6">
    <source>
        <dbReference type="EMBL" id="MDY0747327.1"/>
    </source>
</evidence>
<dbReference type="Pfam" id="PF00589">
    <property type="entry name" value="Phage_integrase"/>
    <property type="match status" value="1"/>
</dbReference>
<protein>
    <submittedName>
        <fullName evidence="6">Integrase family protein</fullName>
    </submittedName>
</protein>
<keyword evidence="3" id="KW-0238">DNA-binding</keyword>
<keyword evidence="7" id="KW-1185">Reference proteome</keyword>
<name>A0ABU5DQJ8_9BURK</name>
<dbReference type="InterPro" id="IPR011010">
    <property type="entry name" value="DNA_brk_join_enz"/>
</dbReference>
<dbReference type="InterPro" id="IPR025166">
    <property type="entry name" value="Integrase_DNA_bind_dom"/>
</dbReference>
<dbReference type="InterPro" id="IPR002104">
    <property type="entry name" value="Integrase_catalytic"/>
</dbReference>
<feature type="domain" description="Tyr recombinase" evidence="5">
    <location>
        <begin position="212"/>
        <end position="409"/>
    </location>
</feature>
<evidence type="ECO:0000256" key="1">
    <source>
        <dbReference type="ARBA" id="ARBA00008857"/>
    </source>
</evidence>
<gene>
    <name evidence="6" type="ORF">SNE35_22685</name>
</gene>
<dbReference type="PROSITE" id="PS51898">
    <property type="entry name" value="TYR_RECOMBINASE"/>
    <property type="match status" value="1"/>
</dbReference>
<dbReference type="PANTHER" id="PTHR30629">
    <property type="entry name" value="PROPHAGE INTEGRASE"/>
    <property type="match status" value="1"/>
</dbReference>
<organism evidence="6 7">
    <name type="scientific">Roseateles agri</name>
    <dbReference type="NCBI Taxonomy" id="3098619"/>
    <lineage>
        <taxon>Bacteria</taxon>
        <taxon>Pseudomonadati</taxon>
        <taxon>Pseudomonadota</taxon>
        <taxon>Betaproteobacteria</taxon>
        <taxon>Burkholderiales</taxon>
        <taxon>Sphaerotilaceae</taxon>
        <taxon>Roseateles</taxon>
    </lineage>
</organism>
<keyword evidence="2" id="KW-0229">DNA integration</keyword>
<accession>A0ABU5DQJ8</accession>
<dbReference type="Gene3D" id="1.10.443.10">
    <property type="entry name" value="Intergrase catalytic core"/>
    <property type="match status" value="1"/>
</dbReference>
<dbReference type="EMBL" id="JAXCLA010000007">
    <property type="protein sequence ID" value="MDY0747327.1"/>
    <property type="molecule type" value="Genomic_DNA"/>
</dbReference>
<sequence length="431" mass="48280">MRFDPNAAKLLKPGQHLLVEGCDGLRLEASASRKSWIYRYKSVAGTMRQTKLGQWPAMPMAAAVSAWQALVDVRAAGQDPKAVNRRKPTTELAGYAVRRLVDDYLDGHIEHNRKPAGVTAARRALTTLLDEERVFASMQAAEVTRSLAFDLLEARKSTPTAATKLRSMLASAWDYALDAGRLGEDSPNWWRQVQRGRLKSKGKIVGGEHQGRARRVLSPAEISQLLAWLPAMHEVGRDATVLYLWTGVRGSEIFSLRPEHLQEERGVLWWVIPKALTKNAHHEFAVDLRVPLFGRALDVVKRRAAAVGKSGALFEDEKGEQYTQKAFSTYVYDLQPYSAKARRMEGRRLTVPVTGWTPHNLRRTARTLLASLKCPKEVAEAMIGHLPEVMDATYNSHSYDAERLLWLKRLAAHLEKLAKHQPPVDGLPARP</sequence>
<evidence type="ECO:0000256" key="4">
    <source>
        <dbReference type="ARBA" id="ARBA00023172"/>
    </source>
</evidence>
<evidence type="ECO:0000313" key="7">
    <source>
        <dbReference type="Proteomes" id="UP001285263"/>
    </source>
</evidence>
<dbReference type="Proteomes" id="UP001285263">
    <property type="component" value="Unassembled WGS sequence"/>
</dbReference>
<keyword evidence="4" id="KW-0233">DNA recombination</keyword>
<dbReference type="Gene3D" id="3.30.160.390">
    <property type="entry name" value="Integrase, DNA-binding domain"/>
    <property type="match status" value="1"/>
</dbReference>
<dbReference type="RefSeq" id="WP_320425284.1">
    <property type="nucleotide sequence ID" value="NZ_JAXCLA010000007.1"/>
</dbReference>
<evidence type="ECO:0000256" key="2">
    <source>
        <dbReference type="ARBA" id="ARBA00022908"/>
    </source>
</evidence>
<dbReference type="SUPFAM" id="SSF56349">
    <property type="entry name" value="DNA breaking-rejoining enzymes"/>
    <property type="match status" value="1"/>
</dbReference>
<comment type="caution">
    <text evidence="6">The sequence shown here is derived from an EMBL/GenBank/DDBJ whole genome shotgun (WGS) entry which is preliminary data.</text>
</comment>
<dbReference type="InterPro" id="IPR050808">
    <property type="entry name" value="Phage_Integrase"/>
</dbReference>